<dbReference type="RefSeq" id="WP_305937793.1">
    <property type="nucleotide sequence ID" value="NZ_CP132191.1"/>
</dbReference>
<keyword evidence="2" id="KW-1185">Reference proteome</keyword>
<name>A0ABY9H9U3_9MOLU</name>
<organism evidence="1 2">
    <name type="scientific">Mycoplasma seminis</name>
    <dbReference type="NCBI Taxonomy" id="512749"/>
    <lineage>
        <taxon>Bacteria</taxon>
        <taxon>Bacillati</taxon>
        <taxon>Mycoplasmatota</taxon>
        <taxon>Mollicutes</taxon>
        <taxon>Mycoplasmataceae</taxon>
        <taxon>Mycoplasma</taxon>
    </lineage>
</organism>
<sequence length="547" mass="65727">MQKVEHKLSTWYNLYSNEKIIDVSFEYFIRDIDNLFPNNEFYKRPKATIQGIEFDSLNQYGFSNLNLYTLLNVVDIFEEINKVNGFFRKKAKILFSLDDDKLYPSVLKNSLIRYFKNQKHYVYGFDVQKINQFIFQAAVDTLEFDFSIFISYNAANKKYYLQIYKGRELLNLQQQEALIDALFVNKKHFMLHTALDVIVLNVNKIIDSKIKHVVSRYLNSDNKLDYYSNLSVYLMVEDNNFEYILERFFSQVNIKYSKLNPLLNKDLLSTSSVIFWRWLRTANYKADLIIIFDKNQNLKLVVKTKEGYVNLNNDEIAYLFINSQYLYWKQNKLLEENKLFIPLNAASFVIQTLENYKINYKYEDQIQSASNVLFAYNLGFSNSIDCKLNYDSIEFLINFCFMLWNYKENNNLFTFKYKKMNDITKFLYLHTYQIKKDVKNTAQIFEYIQNNPSAFGKYKVAKLKAINYENDQVIYFFKLELKAKHHYSEMYFTYNKLNDQNEIKIETKTDLYKLNQLIEKIYIYHIQRKIIKKYLRLANKLNKAKDK</sequence>
<dbReference type="NCBIfam" id="NF045968">
    <property type="entry name" value="mutase_MAG5620"/>
    <property type="match status" value="1"/>
</dbReference>
<dbReference type="Proteomes" id="UP001237011">
    <property type="component" value="Chromosome"/>
</dbReference>
<evidence type="ECO:0000313" key="1">
    <source>
        <dbReference type="EMBL" id="WLP85357.1"/>
    </source>
</evidence>
<evidence type="ECO:0000313" key="2">
    <source>
        <dbReference type="Proteomes" id="UP001237011"/>
    </source>
</evidence>
<reference evidence="1" key="1">
    <citation type="submission" date="2023-08" db="EMBL/GenBank/DDBJ databases">
        <title>Complete genome sequence of Mycoplasma seminis 2200.</title>
        <authorList>
            <person name="Spergser J."/>
        </authorList>
    </citation>
    <scope>NUCLEOTIDE SEQUENCE [LARGE SCALE GENOMIC DNA]</scope>
    <source>
        <strain evidence="1">2200</strain>
    </source>
</reference>
<proteinExistence type="predicted"/>
<accession>A0ABY9H9U3</accession>
<dbReference type="EMBL" id="CP132191">
    <property type="protein sequence ID" value="WLP85357.1"/>
    <property type="molecule type" value="Genomic_DNA"/>
</dbReference>
<protein>
    <submittedName>
        <fullName evidence="1">Uncharacterized protein</fullName>
    </submittedName>
</protein>
<gene>
    <name evidence="1" type="ORF">Q8852_03485</name>
</gene>